<dbReference type="RefSeq" id="WP_146782465.1">
    <property type="nucleotide sequence ID" value="NZ_CP042434.1"/>
</dbReference>
<keyword evidence="2" id="KW-1185">Reference proteome</keyword>
<evidence type="ECO:0000313" key="2">
    <source>
        <dbReference type="Proteomes" id="UP000321291"/>
    </source>
</evidence>
<name>A0A5B8VLD4_9BACT</name>
<sequence length="82" mass="9506">MRKWISDTVHLSIAALIIALKPKGYFSAFTLTFATFSFDSCPTIVGKFIVFTQNNTQMAFTYLYIRVSTDEQKRKGYFRHQP</sequence>
<evidence type="ECO:0000313" key="1">
    <source>
        <dbReference type="EMBL" id="QEC72320.1"/>
    </source>
</evidence>
<gene>
    <name evidence="1" type="ORF">FSB73_12210</name>
</gene>
<organism evidence="1 2">
    <name type="scientific">Arachidicoccus ginsenosidivorans</name>
    <dbReference type="NCBI Taxonomy" id="496057"/>
    <lineage>
        <taxon>Bacteria</taxon>
        <taxon>Pseudomonadati</taxon>
        <taxon>Bacteroidota</taxon>
        <taxon>Chitinophagia</taxon>
        <taxon>Chitinophagales</taxon>
        <taxon>Chitinophagaceae</taxon>
        <taxon>Arachidicoccus</taxon>
    </lineage>
</organism>
<accession>A0A5B8VLD4</accession>
<dbReference type="Proteomes" id="UP000321291">
    <property type="component" value="Chromosome"/>
</dbReference>
<reference evidence="1 2" key="1">
    <citation type="journal article" date="2017" name="Int. J. Syst. Evol. Microbiol.">
        <title>Arachidicoccus ginsenosidivorans sp. nov., with ginsenoside-converting activity isolated from ginseng cultivating soil.</title>
        <authorList>
            <person name="Siddiqi M.Z."/>
            <person name="Aslam Z."/>
            <person name="Im W.T."/>
        </authorList>
    </citation>
    <scope>NUCLEOTIDE SEQUENCE [LARGE SCALE GENOMIC DNA]</scope>
    <source>
        <strain evidence="1 2">Gsoil 809</strain>
    </source>
</reference>
<dbReference type="AlphaFoldDB" id="A0A5B8VLD4"/>
<protein>
    <submittedName>
        <fullName evidence="1">Uncharacterized protein</fullName>
    </submittedName>
</protein>
<dbReference type="KEGG" id="agi:FSB73_12210"/>
<proteinExistence type="predicted"/>
<dbReference type="EMBL" id="CP042434">
    <property type="protein sequence ID" value="QEC72320.1"/>
    <property type="molecule type" value="Genomic_DNA"/>
</dbReference>